<name>A0A402AJE2_9CHLR</name>
<organism evidence="1 2">
    <name type="scientific">Dictyobacter kobayashii</name>
    <dbReference type="NCBI Taxonomy" id="2014872"/>
    <lineage>
        <taxon>Bacteria</taxon>
        <taxon>Bacillati</taxon>
        <taxon>Chloroflexota</taxon>
        <taxon>Ktedonobacteria</taxon>
        <taxon>Ktedonobacterales</taxon>
        <taxon>Dictyobacteraceae</taxon>
        <taxon>Dictyobacter</taxon>
    </lineage>
</organism>
<protein>
    <submittedName>
        <fullName evidence="1">Uncharacterized protein</fullName>
    </submittedName>
</protein>
<sequence length="52" mass="5787">MITKCDTNFDIYTISLIRLFIDGNNIDTCISTRAVNTLISIKNNAAKSQLHA</sequence>
<dbReference type="EMBL" id="BIFS01000001">
    <property type="protein sequence ID" value="GCE19216.1"/>
    <property type="molecule type" value="Genomic_DNA"/>
</dbReference>
<gene>
    <name evidence="1" type="ORF">KDK_30160</name>
</gene>
<comment type="caution">
    <text evidence="1">The sequence shown here is derived from an EMBL/GenBank/DDBJ whole genome shotgun (WGS) entry which is preliminary data.</text>
</comment>
<dbReference type="AlphaFoldDB" id="A0A402AJE2"/>
<dbReference type="Proteomes" id="UP000287188">
    <property type="component" value="Unassembled WGS sequence"/>
</dbReference>
<keyword evidence="2" id="KW-1185">Reference proteome</keyword>
<evidence type="ECO:0000313" key="2">
    <source>
        <dbReference type="Proteomes" id="UP000287188"/>
    </source>
</evidence>
<proteinExistence type="predicted"/>
<reference evidence="2" key="1">
    <citation type="submission" date="2018-12" db="EMBL/GenBank/DDBJ databases">
        <title>Tengunoibacter tsumagoiensis gen. nov., sp. nov., Dictyobacter kobayashii sp. nov., D. alpinus sp. nov., and D. joshuensis sp. nov. and description of Dictyobacteraceae fam. nov. within the order Ktedonobacterales isolated from Tengu-no-mugimeshi.</title>
        <authorList>
            <person name="Wang C.M."/>
            <person name="Zheng Y."/>
            <person name="Sakai Y."/>
            <person name="Toyoda A."/>
            <person name="Minakuchi Y."/>
            <person name="Abe K."/>
            <person name="Yokota A."/>
            <person name="Yabe S."/>
        </authorList>
    </citation>
    <scope>NUCLEOTIDE SEQUENCE [LARGE SCALE GENOMIC DNA]</scope>
    <source>
        <strain evidence="2">Uno11</strain>
    </source>
</reference>
<evidence type="ECO:0000313" key="1">
    <source>
        <dbReference type="EMBL" id="GCE19216.1"/>
    </source>
</evidence>
<accession>A0A402AJE2</accession>